<proteinExistence type="predicted"/>
<sequence>CGAAPAGAEGRHKLLPIPVIEDFLNDPGRPADRTDLARLQPLRHAVVVEEMVAAAEAGNTVYGVPAFVACSVELLLAYQARILLDLPSPGVFEVCIVYCDFIIHGLVGQGEAA</sequence>
<accession>A0A1B6H6P5</accession>
<dbReference type="EMBL" id="GECU01037442">
    <property type="protein sequence ID" value="JAS70264.1"/>
    <property type="molecule type" value="Transcribed_RNA"/>
</dbReference>
<name>A0A1B6H6P5_9HEMI</name>
<dbReference type="AlphaFoldDB" id="A0A1B6H6P5"/>
<reference evidence="1" key="1">
    <citation type="submission" date="2015-11" db="EMBL/GenBank/DDBJ databases">
        <title>De novo transcriptome assembly of four potential Pierce s Disease insect vectors from Arizona vineyards.</title>
        <authorList>
            <person name="Tassone E.E."/>
        </authorList>
    </citation>
    <scope>NUCLEOTIDE SEQUENCE</scope>
</reference>
<organism evidence="1">
    <name type="scientific">Homalodisca liturata</name>
    <dbReference type="NCBI Taxonomy" id="320908"/>
    <lineage>
        <taxon>Eukaryota</taxon>
        <taxon>Metazoa</taxon>
        <taxon>Ecdysozoa</taxon>
        <taxon>Arthropoda</taxon>
        <taxon>Hexapoda</taxon>
        <taxon>Insecta</taxon>
        <taxon>Pterygota</taxon>
        <taxon>Neoptera</taxon>
        <taxon>Paraneoptera</taxon>
        <taxon>Hemiptera</taxon>
        <taxon>Auchenorrhyncha</taxon>
        <taxon>Membracoidea</taxon>
        <taxon>Cicadellidae</taxon>
        <taxon>Cicadellinae</taxon>
        <taxon>Proconiini</taxon>
        <taxon>Homalodisca</taxon>
    </lineage>
</organism>
<evidence type="ECO:0000313" key="1">
    <source>
        <dbReference type="EMBL" id="JAS70264.1"/>
    </source>
</evidence>
<feature type="non-terminal residue" evidence="1">
    <location>
        <position position="113"/>
    </location>
</feature>
<feature type="non-terminal residue" evidence="1">
    <location>
        <position position="1"/>
    </location>
</feature>
<gene>
    <name evidence="1" type="ORF">g.1486</name>
</gene>
<protein>
    <submittedName>
        <fullName evidence="1">Uncharacterized protein</fullName>
    </submittedName>
</protein>